<organism evidence="2 3">
    <name type="scientific">Kangiella koreensis (strain DSM 16069 / JCM 12317 / KCTC 12182 / SW-125)</name>
    <dbReference type="NCBI Taxonomy" id="523791"/>
    <lineage>
        <taxon>Bacteria</taxon>
        <taxon>Pseudomonadati</taxon>
        <taxon>Pseudomonadota</taxon>
        <taxon>Gammaproteobacteria</taxon>
        <taxon>Kangiellales</taxon>
        <taxon>Kangiellaceae</taxon>
        <taxon>Kangiella</taxon>
    </lineage>
</organism>
<dbReference type="SMART" id="SM00331">
    <property type="entry name" value="PP2C_SIG"/>
    <property type="match status" value="1"/>
</dbReference>
<evidence type="ECO:0000313" key="2">
    <source>
        <dbReference type="EMBL" id="ACV27906.1"/>
    </source>
</evidence>
<dbReference type="InterPro" id="IPR015655">
    <property type="entry name" value="PP2C"/>
</dbReference>
<dbReference type="Proteomes" id="UP000001231">
    <property type="component" value="Chromosome"/>
</dbReference>
<dbReference type="Gene3D" id="3.60.40.10">
    <property type="entry name" value="PPM-type phosphatase domain"/>
    <property type="match status" value="1"/>
</dbReference>
<dbReference type="RefSeq" id="WP_015781511.1">
    <property type="nucleotide sequence ID" value="NC_013166.1"/>
</dbReference>
<dbReference type="OrthoDB" id="9801841at2"/>
<dbReference type="EMBL" id="CP001707">
    <property type="protein sequence ID" value="ACV27906.1"/>
    <property type="molecule type" value="Genomic_DNA"/>
</dbReference>
<name>C7R9B6_KANKD</name>
<dbReference type="PANTHER" id="PTHR47992">
    <property type="entry name" value="PROTEIN PHOSPHATASE"/>
    <property type="match status" value="1"/>
</dbReference>
<dbReference type="InterPro" id="IPR001932">
    <property type="entry name" value="PPM-type_phosphatase-like_dom"/>
</dbReference>
<feature type="domain" description="PPM-type phosphatase" evidence="1">
    <location>
        <begin position="17"/>
        <end position="249"/>
    </location>
</feature>
<dbReference type="SMART" id="SM00332">
    <property type="entry name" value="PP2Cc"/>
    <property type="match status" value="1"/>
</dbReference>
<gene>
    <name evidence="2" type="ordered locus">Kkor_2497</name>
</gene>
<sequence>MIKAEQDKAIIEYRWLSSATTHVGAVREVNEDNQIEKPEIGLWVVADGMGGHSAGDVASGMVVDELSAVRRDGNNEAFIERVVEVLSITNQKLRQLAFQKFDKQAVMGTTVAVLILDQNHYTILWAGDSRVYRYRNRQLEQLTRDHSQVNDMLDSGLLTQDEVDDHPLANVITRAIGASQTLNLERIDGELKHGDIFMLCSDGLNKELTDSEISPFFSSGDVDEINKALIHSALVRGAQDNITAISVRVEGSVGNDQTIPAWNTHKSEESSLNVY</sequence>
<dbReference type="CDD" id="cd00143">
    <property type="entry name" value="PP2Cc"/>
    <property type="match status" value="1"/>
</dbReference>
<dbReference type="PROSITE" id="PS51746">
    <property type="entry name" value="PPM_2"/>
    <property type="match status" value="1"/>
</dbReference>
<keyword evidence="3" id="KW-1185">Reference proteome</keyword>
<dbReference type="Pfam" id="PF13672">
    <property type="entry name" value="PP2C_2"/>
    <property type="match status" value="1"/>
</dbReference>
<evidence type="ECO:0000259" key="1">
    <source>
        <dbReference type="PROSITE" id="PS51746"/>
    </source>
</evidence>
<reference evidence="2 3" key="1">
    <citation type="journal article" date="2009" name="Stand. Genomic Sci.">
        <title>Complete genome sequence of Kangiella koreensis type strain (SW-125).</title>
        <authorList>
            <person name="Han C."/>
            <person name="Sikorski J."/>
            <person name="Lapidus A."/>
            <person name="Nolan M."/>
            <person name="Glavina Del Rio T."/>
            <person name="Tice H."/>
            <person name="Cheng J.F."/>
            <person name="Lucas S."/>
            <person name="Chen F."/>
            <person name="Copeland A."/>
            <person name="Ivanova N."/>
            <person name="Mavromatis K."/>
            <person name="Ovchinnikova G."/>
            <person name="Pati A."/>
            <person name="Bruce D."/>
            <person name="Goodwin L."/>
            <person name="Pitluck S."/>
            <person name="Chen A."/>
            <person name="Palaniappan K."/>
            <person name="Land M."/>
            <person name="Hauser L."/>
            <person name="Chang Y.J."/>
            <person name="Jeffries C.D."/>
            <person name="Chain P."/>
            <person name="Saunders E."/>
            <person name="Brettin T."/>
            <person name="Goker M."/>
            <person name="Tindall B.J."/>
            <person name="Bristow J."/>
            <person name="Eisen J.A."/>
            <person name="Markowitz V."/>
            <person name="Hugenholtz P."/>
            <person name="Kyrpides N.C."/>
            <person name="Klenk H.P."/>
            <person name="Detter J.C."/>
        </authorList>
    </citation>
    <scope>NUCLEOTIDE SEQUENCE [LARGE SCALE GENOMIC DNA]</scope>
    <source>
        <strain evidence="3">DSM 16069 / KCTC 12182 / SW-125</strain>
    </source>
</reference>
<protein>
    <submittedName>
        <fullName evidence="2">Protein serine/threonine phosphatase</fullName>
    </submittedName>
</protein>
<dbReference type="eggNOG" id="COG0631">
    <property type="taxonomic scope" value="Bacteria"/>
</dbReference>
<dbReference type="InParanoid" id="C7R9B6"/>
<dbReference type="STRING" id="523791.Kkor_2497"/>
<dbReference type="AlphaFoldDB" id="C7R9B6"/>
<dbReference type="InterPro" id="IPR036457">
    <property type="entry name" value="PPM-type-like_dom_sf"/>
</dbReference>
<evidence type="ECO:0000313" key="3">
    <source>
        <dbReference type="Proteomes" id="UP000001231"/>
    </source>
</evidence>
<dbReference type="KEGG" id="kko:Kkor_2497"/>
<dbReference type="HOGENOM" id="CLU_034545_0_3_6"/>
<accession>C7R9B6</accession>
<proteinExistence type="predicted"/>
<dbReference type="GO" id="GO:0004722">
    <property type="term" value="F:protein serine/threonine phosphatase activity"/>
    <property type="evidence" value="ECO:0007669"/>
    <property type="project" value="InterPro"/>
</dbReference>
<dbReference type="SUPFAM" id="SSF81606">
    <property type="entry name" value="PP2C-like"/>
    <property type="match status" value="1"/>
</dbReference>